<dbReference type="PANTHER" id="PTHR37984:SF5">
    <property type="entry name" value="PROTEIN NYNRIN-LIKE"/>
    <property type="match status" value="1"/>
</dbReference>
<dbReference type="PANTHER" id="PTHR37984">
    <property type="entry name" value="PROTEIN CBG26694"/>
    <property type="match status" value="1"/>
</dbReference>
<name>A0AAQ3N5T3_VIGMU</name>
<dbReference type="SUPFAM" id="SSF56672">
    <property type="entry name" value="DNA/RNA polymerases"/>
    <property type="match status" value="1"/>
</dbReference>
<dbReference type="Gene3D" id="3.30.420.10">
    <property type="entry name" value="Ribonuclease H-like superfamily/Ribonuclease H"/>
    <property type="match status" value="1"/>
</dbReference>
<dbReference type="InterPro" id="IPR043502">
    <property type="entry name" value="DNA/RNA_pol_sf"/>
</dbReference>
<dbReference type="InterPro" id="IPR036397">
    <property type="entry name" value="RNaseH_sf"/>
</dbReference>
<dbReference type="Proteomes" id="UP001374535">
    <property type="component" value="Chromosome 7"/>
</dbReference>
<dbReference type="AlphaFoldDB" id="A0AAQ3N5T3"/>
<sequence length="206" mass="24672">MLIDLKKIKAMWKRFMQDCGKIAKPLTQLLRKNVFQWTKEAQQAFTILKEIPTQVWLNISKILLEVYREQRWEDTIFVVVDRFTKYANFLLYLILIQQWRWLNFLYGFPSSIILNKDKEIFKQDDTKLKYETTYHPQSDGQTEAMNHYLETYLRCMALYGCDPPLILKGTKIPSKVESLNQMHATRDAILKELEENLWKAQEKNKL</sequence>
<gene>
    <name evidence="1" type="ORF">V8G54_024081</name>
</gene>
<reference evidence="1 2" key="1">
    <citation type="journal article" date="2023" name="Life. Sci Alliance">
        <title>Evolutionary insights into 3D genome organization and epigenetic landscape of Vigna mungo.</title>
        <authorList>
            <person name="Junaid A."/>
            <person name="Singh B."/>
            <person name="Bhatia S."/>
        </authorList>
    </citation>
    <scope>NUCLEOTIDE SEQUENCE [LARGE SCALE GENOMIC DNA]</scope>
    <source>
        <strain evidence="1">Urdbean</strain>
    </source>
</reference>
<evidence type="ECO:0000313" key="2">
    <source>
        <dbReference type="Proteomes" id="UP001374535"/>
    </source>
</evidence>
<evidence type="ECO:0000313" key="1">
    <source>
        <dbReference type="EMBL" id="WVZ03275.1"/>
    </source>
</evidence>
<dbReference type="SUPFAM" id="SSF53098">
    <property type="entry name" value="Ribonuclease H-like"/>
    <property type="match status" value="1"/>
</dbReference>
<keyword evidence="2" id="KW-1185">Reference proteome</keyword>
<dbReference type="GO" id="GO:0003676">
    <property type="term" value="F:nucleic acid binding"/>
    <property type="evidence" value="ECO:0007669"/>
    <property type="project" value="InterPro"/>
</dbReference>
<dbReference type="Gene3D" id="3.30.70.270">
    <property type="match status" value="1"/>
</dbReference>
<evidence type="ECO:0008006" key="3">
    <source>
        <dbReference type="Google" id="ProtNLM"/>
    </source>
</evidence>
<dbReference type="EMBL" id="CP144694">
    <property type="protein sequence ID" value="WVZ03275.1"/>
    <property type="molecule type" value="Genomic_DNA"/>
</dbReference>
<proteinExistence type="predicted"/>
<dbReference type="InterPro" id="IPR043128">
    <property type="entry name" value="Rev_trsase/Diguanyl_cyclase"/>
</dbReference>
<protein>
    <recommendedName>
        <fullName evidence="3">Reverse transcriptase/retrotransposon-derived protein RNase H-like domain-containing protein</fullName>
    </recommendedName>
</protein>
<dbReference type="InterPro" id="IPR012337">
    <property type="entry name" value="RNaseH-like_sf"/>
</dbReference>
<organism evidence="1 2">
    <name type="scientific">Vigna mungo</name>
    <name type="common">Black gram</name>
    <name type="synonym">Phaseolus mungo</name>
    <dbReference type="NCBI Taxonomy" id="3915"/>
    <lineage>
        <taxon>Eukaryota</taxon>
        <taxon>Viridiplantae</taxon>
        <taxon>Streptophyta</taxon>
        <taxon>Embryophyta</taxon>
        <taxon>Tracheophyta</taxon>
        <taxon>Spermatophyta</taxon>
        <taxon>Magnoliopsida</taxon>
        <taxon>eudicotyledons</taxon>
        <taxon>Gunneridae</taxon>
        <taxon>Pentapetalae</taxon>
        <taxon>rosids</taxon>
        <taxon>fabids</taxon>
        <taxon>Fabales</taxon>
        <taxon>Fabaceae</taxon>
        <taxon>Papilionoideae</taxon>
        <taxon>50 kb inversion clade</taxon>
        <taxon>NPAAA clade</taxon>
        <taxon>indigoferoid/millettioid clade</taxon>
        <taxon>Phaseoleae</taxon>
        <taxon>Vigna</taxon>
    </lineage>
</organism>
<dbReference type="InterPro" id="IPR050951">
    <property type="entry name" value="Retrovirus_Pol_polyprotein"/>
</dbReference>
<accession>A0AAQ3N5T3</accession>